<feature type="domain" description="N-acetyltransferase" evidence="1">
    <location>
        <begin position="153"/>
        <end position="214"/>
    </location>
</feature>
<dbReference type="InterPro" id="IPR052523">
    <property type="entry name" value="Trichothecene_AcTrans"/>
</dbReference>
<protein>
    <recommendedName>
        <fullName evidence="1">N-acetyltransferase domain-containing protein</fullName>
    </recommendedName>
</protein>
<dbReference type="EMBL" id="JAAGWQ010000013">
    <property type="protein sequence ID" value="KAF5679154.1"/>
    <property type="molecule type" value="Genomic_DNA"/>
</dbReference>
<sequence length="231" mass="26588">MLKSPVTDQRYHVRAGTFFDMPAVTRIYASAFSSEPLMDFLFPARKKDPVSFYTWAYRRMQCRYWTLGYSLRVIADKHDHPVGFSWWKRPERSYSLLQQILSPSFWIGPIINAFSAMRDYIFPVHGLDARNVEISKKAFSAVEPHVLDTPRRQEAQYLSLLAVDPVLQGQGLGKMLLANDLQKIDEENSAVWLVSLAGLEKFYAGYGFSETIKVEMEGLEDWEGGMVMLRD</sequence>
<dbReference type="Pfam" id="PF13673">
    <property type="entry name" value="Acetyltransf_10"/>
    <property type="match status" value="1"/>
</dbReference>
<evidence type="ECO:0000259" key="1">
    <source>
        <dbReference type="Pfam" id="PF13673"/>
    </source>
</evidence>
<name>A0A8H5U1R8_FUSHE</name>
<keyword evidence="3" id="KW-1185">Reference proteome</keyword>
<dbReference type="AlphaFoldDB" id="A0A8H5U1R8"/>
<dbReference type="GO" id="GO:0016747">
    <property type="term" value="F:acyltransferase activity, transferring groups other than amino-acyl groups"/>
    <property type="evidence" value="ECO:0007669"/>
    <property type="project" value="InterPro"/>
</dbReference>
<reference evidence="2 3" key="1">
    <citation type="submission" date="2020-05" db="EMBL/GenBank/DDBJ databases">
        <title>Identification and distribution of gene clusters putatively required for synthesis of sphingolipid metabolism inhibitors in phylogenetically diverse species of the filamentous fungus Fusarium.</title>
        <authorList>
            <person name="Kim H.-S."/>
            <person name="Busman M."/>
            <person name="Brown D.W."/>
            <person name="Divon H."/>
            <person name="Uhlig S."/>
            <person name="Proctor R.H."/>
        </authorList>
    </citation>
    <scope>NUCLEOTIDE SEQUENCE [LARGE SCALE GENOMIC DNA]</scope>
    <source>
        <strain evidence="2 3">NRRL 20693</strain>
    </source>
</reference>
<dbReference type="PANTHER" id="PTHR42791:SF16">
    <property type="entry name" value="N-ACETYLTRANSFERASE DOMAIN-CONTAINING PROTEIN"/>
    <property type="match status" value="1"/>
</dbReference>
<gene>
    <name evidence="2" type="ORF">FHETE_895</name>
</gene>
<dbReference type="InterPro" id="IPR016181">
    <property type="entry name" value="Acyl_CoA_acyltransferase"/>
</dbReference>
<dbReference type="OrthoDB" id="432010at2759"/>
<comment type="caution">
    <text evidence="2">The sequence shown here is derived from an EMBL/GenBank/DDBJ whole genome shotgun (WGS) entry which is preliminary data.</text>
</comment>
<organism evidence="2 3">
    <name type="scientific">Fusarium heterosporum</name>
    <dbReference type="NCBI Taxonomy" id="42747"/>
    <lineage>
        <taxon>Eukaryota</taxon>
        <taxon>Fungi</taxon>
        <taxon>Dikarya</taxon>
        <taxon>Ascomycota</taxon>
        <taxon>Pezizomycotina</taxon>
        <taxon>Sordariomycetes</taxon>
        <taxon>Hypocreomycetidae</taxon>
        <taxon>Hypocreales</taxon>
        <taxon>Nectriaceae</taxon>
        <taxon>Fusarium</taxon>
        <taxon>Fusarium heterosporum species complex</taxon>
    </lineage>
</organism>
<dbReference type="Gene3D" id="3.40.630.30">
    <property type="match status" value="1"/>
</dbReference>
<dbReference type="InterPro" id="IPR000182">
    <property type="entry name" value="GNAT_dom"/>
</dbReference>
<dbReference type="CDD" id="cd04301">
    <property type="entry name" value="NAT_SF"/>
    <property type="match status" value="1"/>
</dbReference>
<dbReference type="Proteomes" id="UP000567885">
    <property type="component" value="Unassembled WGS sequence"/>
</dbReference>
<evidence type="ECO:0000313" key="2">
    <source>
        <dbReference type="EMBL" id="KAF5679154.1"/>
    </source>
</evidence>
<accession>A0A8H5U1R8</accession>
<evidence type="ECO:0000313" key="3">
    <source>
        <dbReference type="Proteomes" id="UP000567885"/>
    </source>
</evidence>
<proteinExistence type="predicted"/>
<dbReference type="SUPFAM" id="SSF55729">
    <property type="entry name" value="Acyl-CoA N-acyltransferases (Nat)"/>
    <property type="match status" value="1"/>
</dbReference>
<dbReference type="PANTHER" id="PTHR42791">
    <property type="entry name" value="GNAT FAMILY ACETYLTRANSFERASE"/>
    <property type="match status" value="1"/>
</dbReference>